<dbReference type="AlphaFoldDB" id="A0A3S2VPJ1"/>
<name>A0A3S2VPJ1_9PROT</name>
<evidence type="ECO:0000313" key="1">
    <source>
        <dbReference type="EMBL" id="RVU36399.1"/>
    </source>
</evidence>
<sequence>MLKKRGYRDWAGDVDGYGDSLEIHVFAVKLDDESTLPKDTQRKSAKRHLPPVSLKANPLERDERIRALLHFAEKFQN</sequence>
<protein>
    <submittedName>
        <fullName evidence="1">Uncharacterized protein</fullName>
    </submittedName>
</protein>
<accession>A0A3S2VPJ1</accession>
<dbReference type="Proteomes" id="UP000287447">
    <property type="component" value="Unassembled WGS sequence"/>
</dbReference>
<keyword evidence="2" id="KW-1185">Reference proteome</keyword>
<dbReference type="EMBL" id="SADE01000002">
    <property type="protein sequence ID" value="RVU36399.1"/>
    <property type="molecule type" value="Genomic_DNA"/>
</dbReference>
<comment type="caution">
    <text evidence="1">The sequence shown here is derived from an EMBL/GenBank/DDBJ whole genome shotgun (WGS) entry which is preliminary data.</text>
</comment>
<proteinExistence type="predicted"/>
<reference evidence="2" key="1">
    <citation type="submission" date="2019-01" db="EMBL/GenBank/DDBJ databases">
        <title>Gri0909 isolated from a small marine red alga.</title>
        <authorList>
            <person name="Kim J."/>
            <person name="Jeong S.E."/>
            <person name="Jeon C.O."/>
        </authorList>
    </citation>
    <scope>NUCLEOTIDE SEQUENCE [LARGE SCALE GENOMIC DNA]</scope>
    <source>
        <strain evidence="2">Gri0909</strain>
    </source>
</reference>
<evidence type="ECO:0000313" key="2">
    <source>
        <dbReference type="Proteomes" id="UP000287447"/>
    </source>
</evidence>
<gene>
    <name evidence="1" type="ORF">EOI86_14430</name>
</gene>
<dbReference type="RefSeq" id="WP_127765875.1">
    <property type="nucleotide sequence ID" value="NZ_SADE01000002.1"/>
</dbReference>
<organism evidence="1 2">
    <name type="scientific">Hwanghaeella grinnelliae</name>
    <dbReference type="NCBI Taxonomy" id="2500179"/>
    <lineage>
        <taxon>Bacteria</taxon>
        <taxon>Pseudomonadati</taxon>
        <taxon>Pseudomonadota</taxon>
        <taxon>Alphaproteobacteria</taxon>
        <taxon>Rhodospirillales</taxon>
        <taxon>Rhodospirillaceae</taxon>
        <taxon>Hwanghaeella</taxon>
    </lineage>
</organism>